<dbReference type="AlphaFoldDB" id="A0A516NHG0"/>
<dbReference type="GeneID" id="80331925"/>
<reference evidence="1 2" key="1">
    <citation type="submission" date="2019-07" db="EMBL/GenBank/DDBJ databases">
        <title>Complete Genome Sequence and Methylome Analysis of Nocardia otitidis-caviarum NEB252.</title>
        <authorList>
            <person name="Fomenkov A."/>
            <person name="Anton B.P."/>
            <person name="Vincze T."/>
            <person name="Roberts R.J."/>
        </authorList>
    </citation>
    <scope>NUCLEOTIDE SEQUENCE [LARGE SCALE GENOMIC DNA]</scope>
    <source>
        <strain evidence="1 2">NEB252</strain>
    </source>
</reference>
<accession>A0A516NHG0</accession>
<protein>
    <submittedName>
        <fullName evidence="1">Uncharacterized protein</fullName>
    </submittedName>
</protein>
<dbReference type="RefSeq" id="WP_143979947.1">
    <property type="nucleotide sequence ID" value="NZ_CP041695.1"/>
</dbReference>
<name>A0A516NHG0_9NOCA</name>
<dbReference type="EMBL" id="CP041695">
    <property type="protein sequence ID" value="QDP78343.1"/>
    <property type="molecule type" value="Genomic_DNA"/>
</dbReference>
<evidence type="ECO:0000313" key="2">
    <source>
        <dbReference type="Proteomes" id="UP000317039"/>
    </source>
</evidence>
<sequence>MIATVGTAYAVVVTAVSDPRAVEGLEWDRAVEFLPSIASNNLRAWLRAQEAAGTTLRHGVVVPASARARPAHRSPVREVCVPAVEYLLFMDALRAELRTRRAALAERRPSGSQQRADRRMTARLAADGVIDVEERLDEREFPTELDRIAALLTARR</sequence>
<proteinExistence type="predicted"/>
<dbReference type="KEGG" id="nod:FOH10_05885"/>
<evidence type="ECO:0000313" key="1">
    <source>
        <dbReference type="EMBL" id="QDP78343.1"/>
    </source>
</evidence>
<dbReference type="Proteomes" id="UP000317039">
    <property type="component" value="Chromosome"/>
</dbReference>
<gene>
    <name evidence="1" type="ORF">FOH10_05885</name>
</gene>
<organism evidence="1 2">
    <name type="scientific">Nocardia otitidiscaviarum</name>
    <dbReference type="NCBI Taxonomy" id="1823"/>
    <lineage>
        <taxon>Bacteria</taxon>
        <taxon>Bacillati</taxon>
        <taxon>Actinomycetota</taxon>
        <taxon>Actinomycetes</taxon>
        <taxon>Mycobacteriales</taxon>
        <taxon>Nocardiaceae</taxon>
        <taxon>Nocardia</taxon>
    </lineage>
</organism>